<feature type="region of interest" description="Disordered" evidence="1">
    <location>
        <begin position="1"/>
        <end position="30"/>
    </location>
</feature>
<dbReference type="GeneID" id="121212178"/>
<sequence length="102" mass="10517">MGSSSAPSHYSATEPPLAPPGSKTDDEEHRLFSPCFAAYPRVGFPTRGTIRPTLRPDSADGKGDLRRQSYAVVPGGQLGNGGKQVNGGAGEEARSRCGTTGG</sequence>
<reference evidence="2" key="1">
    <citation type="journal article" date="2020" name="Nat. Genet.">
        <title>Genomic diversifications of five Gossypium allopolyploid species and their impact on cotton improvement.</title>
        <authorList>
            <person name="Chen Z.J."/>
            <person name="Sreedasyam A."/>
            <person name="Ando A."/>
            <person name="Song Q."/>
            <person name="De Santiago L.M."/>
            <person name="Hulse-Kemp A.M."/>
            <person name="Ding M."/>
            <person name="Ye W."/>
            <person name="Kirkbride R.C."/>
            <person name="Jenkins J."/>
            <person name="Plott C."/>
            <person name="Lovell J."/>
            <person name="Lin Y.M."/>
            <person name="Vaughn R."/>
            <person name="Liu B."/>
            <person name="Simpson S."/>
            <person name="Scheffler B.E."/>
            <person name="Wen L."/>
            <person name="Saski C.A."/>
            <person name="Grover C.E."/>
            <person name="Hu G."/>
            <person name="Conover J.L."/>
            <person name="Carlson J.W."/>
            <person name="Shu S."/>
            <person name="Boston L.B."/>
            <person name="Williams M."/>
            <person name="Peterson D.G."/>
            <person name="McGee K."/>
            <person name="Jones D.C."/>
            <person name="Wendel J.F."/>
            <person name="Stelly D.M."/>
            <person name="Grimwood J."/>
            <person name="Schmutz J."/>
        </authorList>
    </citation>
    <scope>NUCLEOTIDE SEQUENCE [LARGE SCALE GENOMIC DNA]</scope>
    <source>
        <strain evidence="2">cv. TM-1</strain>
    </source>
</reference>
<evidence type="ECO:0000256" key="1">
    <source>
        <dbReference type="SAM" id="MobiDB-lite"/>
    </source>
</evidence>
<keyword evidence="2" id="KW-1185">Reference proteome</keyword>
<gene>
    <name evidence="3" type="primary">LOC121212178</name>
</gene>
<dbReference type="RefSeq" id="XP_040940443.1">
    <property type="nucleotide sequence ID" value="XM_041084509.1"/>
</dbReference>
<dbReference type="Proteomes" id="UP000818029">
    <property type="component" value="Chromosome A13"/>
</dbReference>
<evidence type="ECO:0000313" key="3">
    <source>
        <dbReference type="RefSeq" id="XP_040940443.1"/>
    </source>
</evidence>
<feature type="region of interest" description="Disordered" evidence="1">
    <location>
        <begin position="43"/>
        <end position="102"/>
    </location>
</feature>
<evidence type="ECO:0000313" key="2">
    <source>
        <dbReference type="Proteomes" id="UP000818029"/>
    </source>
</evidence>
<accession>A0ABM2ZCU0</accession>
<feature type="compositionally biased region" description="Polar residues" evidence="1">
    <location>
        <begin position="1"/>
        <end position="11"/>
    </location>
</feature>
<organism evidence="2 3">
    <name type="scientific">Gossypium hirsutum</name>
    <name type="common">Upland cotton</name>
    <name type="synonym">Gossypium mexicanum</name>
    <dbReference type="NCBI Taxonomy" id="3635"/>
    <lineage>
        <taxon>Eukaryota</taxon>
        <taxon>Viridiplantae</taxon>
        <taxon>Streptophyta</taxon>
        <taxon>Embryophyta</taxon>
        <taxon>Tracheophyta</taxon>
        <taxon>Spermatophyta</taxon>
        <taxon>Magnoliopsida</taxon>
        <taxon>eudicotyledons</taxon>
        <taxon>Gunneridae</taxon>
        <taxon>Pentapetalae</taxon>
        <taxon>rosids</taxon>
        <taxon>malvids</taxon>
        <taxon>Malvales</taxon>
        <taxon>Malvaceae</taxon>
        <taxon>Malvoideae</taxon>
        <taxon>Gossypium</taxon>
    </lineage>
</organism>
<proteinExistence type="predicted"/>
<protein>
    <submittedName>
        <fullName evidence="3">Uncharacterized protein</fullName>
    </submittedName>
</protein>
<name>A0ABM2ZCU0_GOSHI</name>
<feature type="compositionally biased region" description="Gly residues" evidence="1">
    <location>
        <begin position="76"/>
        <end position="90"/>
    </location>
</feature>
<feature type="compositionally biased region" description="Basic and acidic residues" evidence="1">
    <location>
        <begin position="57"/>
        <end position="67"/>
    </location>
</feature>
<reference evidence="3" key="2">
    <citation type="submission" date="2025-08" db="UniProtKB">
        <authorList>
            <consortium name="RefSeq"/>
        </authorList>
    </citation>
    <scope>IDENTIFICATION</scope>
</reference>